<keyword evidence="3" id="KW-0731">Sigma factor</keyword>
<evidence type="ECO:0000256" key="2">
    <source>
        <dbReference type="ARBA" id="ARBA00023015"/>
    </source>
</evidence>
<organism evidence="7 8">
    <name type="scientific">Legionella massiliensis</name>
    <dbReference type="NCBI Taxonomy" id="1034943"/>
    <lineage>
        <taxon>Bacteria</taxon>
        <taxon>Pseudomonadati</taxon>
        <taxon>Pseudomonadota</taxon>
        <taxon>Gammaproteobacteria</taxon>
        <taxon>Legionellales</taxon>
        <taxon>Legionellaceae</taxon>
        <taxon>Legionella</taxon>
    </lineage>
</organism>
<name>A0A078L2D3_9GAMM</name>
<dbReference type="RefSeq" id="WP_043874782.1">
    <property type="nucleotide sequence ID" value="NZ_CCVW01000003.1"/>
</dbReference>
<dbReference type="STRING" id="1034943.BN59_02569"/>
<dbReference type="Pfam" id="PF08281">
    <property type="entry name" value="Sigma70_r4_2"/>
    <property type="match status" value="1"/>
</dbReference>
<accession>A0A078L2D3</accession>
<evidence type="ECO:0000313" key="7">
    <source>
        <dbReference type="EMBL" id="CDZ78259.1"/>
    </source>
</evidence>
<dbReference type="Pfam" id="PF04542">
    <property type="entry name" value="Sigma70_r2"/>
    <property type="match status" value="1"/>
</dbReference>
<keyword evidence="4" id="KW-0804">Transcription</keyword>
<protein>
    <submittedName>
        <fullName evidence="7">Sigma-24</fullName>
    </submittedName>
</protein>
<feature type="domain" description="RNA polymerase sigma factor 70 region 4 type 2" evidence="6">
    <location>
        <begin position="133"/>
        <end position="175"/>
    </location>
</feature>
<dbReference type="NCBIfam" id="TIGR02937">
    <property type="entry name" value="sigma70-ECF"/>
    <property type="match status" value="1"/>
</dbReference>
<dbReference type="InterPro" id="IPR013324">
    <property type="entry name" value="RNA_pol_sigma_r3/r4-like"/>
</dbReference>
<dbReference type="PANTHER" id="PTHR43133:SF53">
    <property type="entry name" value="ECF RNA POLYMERASE SIGMA-E FACTOR"/>
    <property type="match status" value="1"/>
</dbReference>
<dbReference type="InterPro" id="IPR013249">
    <property type="entry name" value="RNA_pol_sigma70_r4_t2"/>
</dbReference>
<dbReference type="PANTHER" id="PTHR43133">
    <property type="entry name" value="RNA POLYMERASE ECF-TYPE SIGMA FACTO"/>
    <property type="match status" value="1"/>
</dbReference>
<sequence length="183" mass="21042">MNKLASATEQQLIDMALSGQPKALNQLLRLNQSKIFQQVRSRVADYSLACDLLQEINIKIFRYLPTFKGESSFSTWLYRIIQNTLKNHYRSRCSELESSFSEKLLETVDEKSSPETQLIALQLAQQVNKICTAMPKDLSHCFQLYLTSDLSYDELAKQLQCPLGTVRSRIHRAKTILQENIPK</sequence>
<gene>
    <name evidence="7" type="primary">rpoE</name>
    <name evidence="7" type="ORF">BN59_02569</name>
</gene>
<dbReference type="SUPFAM" id="SSF88659">
    <property type="entry name" value="Sigma3 and sigma4 domains of RNA polymerase sigma factors"/>
    <property type="match status" value="1"/>
</dbReference>
<evidence type="ECO:0000256" key="4">
    <source>
        <dbReference type="ARBA" id="ARBA00023163"/>
    </source>
</evidence>
<dbReference type="InterPro" id="IPR036388">
    <property type="entry name" value="WH-like_DNA-bd_sf"/>
</dbReference>
<feature type="domain" description="RNA polymerase sigma-70 region 2" evidence="5">
    <location>
        <begin position="28"/>
        <end position="92"/>
    </location>
</feature>
<evidence type="ECO:0000313" key="8">
    <source>
        <dbReference type="Proteomes" id="UP000044071"/>
    </source>
</evidence>
<dbReference type="Gene3D" id="1.10.10.10">
    <property type="entry name" value="Winged helix-like DNA-binding domain superfamily/Winged helix DNA-binding domain"/>
    <property type="match status" value="1"/>
</dbReference>
<dbReference type="InterPro" id="IPR013325">
    <property type="entry name" value="RNA_pol_sigma_r2"/>
</dbReference>
<dbReference type="GO" id="GO:0006352">
    <property type="term" value="P:DNA-templated transcription initiation"/>
    <property type="evidence" value="ECO:0007669"/>
    <property type="project" value="InterPro"/>
</dbReference>
<dbReference type="EMBL" id="CCSB01000003">
    <property type="protein sequence ID" value="CDZ78259.1"/>
    <property type="molecule type" value="Genomic_DNA"/>
</dbReference>
<dbReference type="SUPFAM" id="SSF88946">
    <property type="entry name" value="Sigma2 domain of RNA polymerase sigma factors"/>
    <property type="match status" value="1"/>
</dbReference>
<dbReference type="InterPro" id="IPR039425">
    <property type="entry name" value="RNA_pol_sigma-70-like"/>
</dbReference>
<keyword evidence="8" id="KW-1185">Reference proteome</keyword>
<dbReference type="GO" id="GO:0016987">
    <property type="term" value="F:sigma factor activity"/>
    <property type="evidence" value="ECO:0007669"/>
    <property type="project" value="UniProtKB-KW"/>
</dbReference>
<comment type="similarity">
    <text evidence="1">Belongs to the sigma-70 factor family. ECF subfamily.</text>
</comment>
<dbReference type="AlphaFoldDB" id="A0A078L2D3"/>
<dbReference type="InterPro" id="IPR014284">
    <property type="entry name" value="RNA_pol_sigma-70_dom"/>
</dbReference>
<dbReference type="InterPro" id="IPR007627">
    <property type="entry name" value="RNA_pol_sigma70_r2"/>
</dbReference>
<dbReference type="Gene3D" id="1.10.1740.10">
    <property type="match status" value="1"/>
</dbReference>
<proteinExistence type="inferred from homology"/>
<dbReference type="Proteomes" id="UP000044071">
    <property type="component" value="Unassembled WGS sequence"/>
</dbReference>
<dbReference type="eggNOG" id="COG1595">
    <property type="taxonomic scope" value="Bacteria"/>
</dbReference>
<dbReference type="GO" id="GO:0003677">
    <property type="term" value="F:DNA binding"/>
    <property type="evidence" value="ECO:0007669"/>
    <property type="project" value="InterPro"/>
</dbReference>
<evidence type="ECO:0000256" key="3">
    <source>
        <dbReference type="ARBA" id="ARBA00023082"/>
    </source>
</evidence>
<evidence type="ECO:0000259" key="6">
    <source>
        <dbReference type="Pfam" id="PF08281"/>
    </source>
</evidence>
<evidence type="ECO:0000259" key="5">
    <source>
        <dbReference type="Pfam" id="PF04542"/>
    </source>
</evidence>
<evidence type="ECO:0000256" key="1">
    <source>
        <dbReference type="ARBA" id="ARBA00010641"/>
    </source>
</evidence>
<reference evidence="7 8" key="1">
    <citation type="submission" date="2014-06" db="EMBL/GenBank/DDBJ databases">
        <authorList>
            <person name="Urmite Genomes Urmite Genomes"/>
        </authorList>
    </citation>
    <scope>NUCLEOTIDE SEQUENCE [LARGE SCALE GENOMIC DNA]</scope>
</reference>
<dbReference type="OrthoDB" id="9780326at2"/>
<keyword evidence="2" id="KW-0805">Transcription regulation</keyword>